<reference evidence="2" key="1">
    <citation type="submission" date="2023-10" db="EMBL/GenBank/DDBJ databases">
        <authorList>
            <person name="Chen Y."/>
            <person name="Shah S."/>
            <person name="Dougan E. K."/>
            <person name="Thang M."/>
            <person name="Chan C."/>
        </authorList>
    </citation>
    <scope>NUCLEOTIDE SEQUENCE [LARGE SCALE GENOMIC DNA]</scope>
</reference>
<dbReference type="Proteomes" id="UP001189429">
    <property type="component" value="Unassembled WGS sequence"/>
</dbReference>
<evidence type="ECO:0000313" key="2">
    <source>
        <dbReference type="EMBL" id="CAK0877101.1"/>
    </source>
</evidence>
<feature type="non-terminal residue" evidence="2">
    <location>
        <position position="229"/>
    </location>
</feature>
<feature type="region of interest" description="Disordered" evidence="1">
    <location>
        <begin position="129"/>
        <end position="162"/>
    </location>
</feature>
<proteinExistence type="predicted"/>
<keyword evidence="3" id="KW-1185">Reference proteome</keyword>
<comment type="caution">
    <text evidence="2">The sequence shown here is derived from an EMBL/GenBank/DDBJ whole genome shotgun (WGS) entry which is preliminary data.</text>
</comment>
<evidence type="ECO:0000313" key="3">
    <source>
        <dbReference type="Proteomes" id="UP001189429"/>
    </source>
</evidence>
<protein>
    <submittedName>
        <fullName evidence="2">Uncharacterized protein</fullName>
    </submittedName>
</protein>
<name>A0ABN9VU88_9DINO</name>
<dbReference type="EMBL" id="CAUYUJ010017703">
    <property type="protein sequence ID" value="CAK0877101.1"/>
    <property type="molecule type" value="Genomic_DNA"/>
</dbReference>
<sequence>MFAACPQQAGSAVPAVVGWPVVQETARREFLGRVRPPGGPKAERTTTTRGGLAHRCRRPRSAPQLWQPPPGAHVAVAHHGLVQQVGVQHMAQLLAPQDPCADRVQQYDLSAAPVPALAASVPLPWASAPQALQQAPQPSCQPAPRPPPRQAQRQAPAEDRRAVDMAEVLRALDSLYRDELRPYGRILRKRLQERAADAGLGPVSVDAGRLQAACQGCPALSVKAEESTA</sequence>
<evidence type="ECO:0000256" key="1">
    <source>
        <dbReference type="SAM" id="MobiDB-lite"/>
    </source>
</evidence>
<feature type="compositionally biased region" description="Pro residues" evidence="1">
    <location>
        <begin position="139"/>
        <end position="149"/>
    </location>
</feature>
<feature type="region of interest" description="Disordered" evidence="1">
    <location>
        <begin position="32"/>
        <end position="56"/>
    </location>
</feature>
<gene>
    <name evidence="2" type="ORF">PCOR1329_LOCUS61247</name>
</gene>
<accession>A0ABN9VU88</accession>
<feature type="compositionally biased region" description="Low complexity" evidence="1">
    <location>
        <begin position="129"/>
        <end position="138"/>
    </location>
</feature>
<organism evidence="2 3">
    <name type="scientific">Prorocentrum cordatum</name>
    <dbReference type="NCBI Taxonomy" id="2364126"/>
    <lineage>
        <taxon>Eukaryota</taxon>
        <taxon>Sar</taxon>
        <taxon>Alveolata</taxon>
        <taxon>Dinophyceae</taxon>
        <taxon>Prorocentrales</taxon>
        <taxon>Prorocentraceae</taxon>
        <taxon>Prorocentrum</taxon>
    </lineage>
</organism>